<dbReference type="PANTHER" id="PTHR43591:SF24">
    <property type="entry name" value="2-METHOXY-6-POLYPRENYL-1,4-BENZOQUINOL METHYLASE, MITOCHONDRIAL"/>
    <property type="match status" value="1"/>
</dbReference>
<comment type="caution">
    <text evidence="2">The sequence shown here is derived from an EMBL/GenBank/DDBJ whole genome shotgun (WGS) entry which is preliminary data.</text>
</comment>
<evidence type="ECO:0000313" key="2">
    <source>
        <dbReference type="EMBL" id="RIV24970.1"/>
    </source>
</evidence>
<feature type="domain" description="Methyltransferase type 11" evidence="1">
    <location>
        <begin position="52"/>
        <end position="151"/>
    </location>
</feature>
<reference evidence="2 3" key="1">
    <citation type="submission" date="2018-08" db="EMBL/GenBank/DDBJ databases">
        <title>Fibrisoma montanum sp. nov., isolated from Danxia mountain soil.</title>
        <authorList>
            <person name="Huang Y."/>
        </authorList>
    </citation>
    <scope>NUCLEOTIDE SEQUENCE [LARGE SCALE GENOMIC DNA]</scope>
    <source>
        <strain evidence="2 3">HYT19</strain>
    </source>
</reference>
<dbReference type="Proteomes" id="UP000283523">
    <property type="component" value="Unassembled WGS sequence"/>
</dbReference>
<protein>
    <submittedName>
        <fullName evidence="2">Methyltransferase domain-containing protein</fullName>
    </submittedName>
</protein>
<organism evidence="2 3">
    <name type="scientific">Fibrisoma montanum</name>
    <dbReference type="NCBI Taxonomy" id="2305895"/>
    <lineage>
        <taxon>Bacteria</taxon>
        <taxon>Pseudomonadati</taxon>
        <taxon>Bacteroidota</taxon>
        <taxon>Cytophagia</taxon>
        <taxon>Cytophagales</taxon>
        <taxon>Spirosomataceae</taxon>
        <taxon>Fibrisoma</taxon>
    </lineage>
</organism>
<evidence type="ECO:0000259" key="1">
    <source>
        <dbReference type="Pfam" id="PF08241"/>
    </source>
</evidence>
<name>A0A418MDS6_9BACT</name>
<dbReference type="GO" id="GO:0008757">
    <property type="term" value="F:S-adenosylmethionine-dependent methyltransferase activity"/>
    <property type="evidence" value="ECO:0007669"/>
    <property type="project" value="InterPro"/>
</dbReference>
<evidence type="ECO:0000313" key="3">
    <source>
        <dbReference type="Proteomes" id="UP000283523"/>
    </source>
</evidence>
<dbReference type="SUPFAM" id="SSF53335">
    <property type="entry name" value="S-adenosyl-L-methionine-dependent methyltransferases"/>
    <property type="match status" value="1"/>
</dbReference>
<dbReference type="CDD" id="cd02440">
    <property type="entry name" value="AdoMet_MTases"/>
    <property type="match status" value="1"/>
</dbReference>
<dbReference type="InterPro" id="IPR029063">
    <property type="entry name" value="SAM-dependent_MTases_sf"/>
</dbReference>
<keyword evidence="3" id="KW-1185">Reference proteome</keyword>
<dbReference type="OrthoDB" id="9770553at2"/>
<dbReference type="GO" id="GO:0032259">
    <property type="term" value="P:methylation"/>
    <property type="evidence" value="ECO:0007669"/>
    <property type="project" value="UniProtKB-KW"/>
</dbReference>
<dbReference type="PANTHER" id="PTHR43591">
    <property type="entry name" value="METHYLTRANSFERASE"/>
    <property type="match status" value="1"/>
</dbReference>
<dbReference type="EMBL" id="QXED01000002">
    <property type="protein sequence ID" value="RIV24970.1"/>
    <property type="molecule type" value="Genomic_DNA"/>
</dbReference>
<keyword evidence="2" id="KW-0489">Methyltransferase</keyword>
<proteinExistence type="predicted"/>
<dbReference type="Pfam" id="PF08241">
    <property type="entry name" value="Methyltransf_11"/>
    <property type="match status" value="1"/>
</dbReference>
<dbReference type="RefSeq" id="WP_119666857.1">
    <property type="nucleotide sequence ID" value="NZ_QXED01000002.1"/>
</dbReference>
<sequence length="219" mass="24296">MDEMQLRQIAGQLRQPHGDAGIEVGQRMNVGNEIINRRAIAQLTVQPDDRVLELGPGNGYFAREIVTVHPSVRYVGCDFSNVMIEQARQLNIDLVQSGQAQFILRADATLPFADASFEKVLTINTLYFWDDPAAELAEIRRVLVPGGRIVIGIRPRRVMEQMAFVQYGFTTYAPEEAADLLTKNGFKLTSLTDEPEPDQIFFGKSIAMASVLLCGQVPG</sequence>
<dbReference type="AlphaFoldDB" id="A0A418MDS6"/>
<dbReference type="InterPro" id="IPR013216">
    <property type="entry name" value="Methyltransf_11"/>
</dbReference>
<dbReference type="Gene3D" id="3.40.50.150">
    <property type="entry name" value="Vaccinia Virus protein VP39"/>
    <property type="match status" value="1"/>
</dbReference>
<accession>A0A418MDS6</accession>
<gene>
    <name evidence="2" type="ORF">DYU11_06525</name>
</gene>
<keyword evidence="2" id="KW-0808">Transferase</keyword>